<organism evidence="1 2">
    <name type="scientific">Arachis hypogaea</name>
    <name type="common">Peanut</name>
    <dbReference type="NCBI Taxonomy" id="3818"/>
    <lineage>
        <taxon>Eukaryota</taxon>
        <taxon>Viridiplantae</taxon>
        <taxon>Streptophyta</taxon>
        <taxon>Embryophyta</taxon>
        <taxon>Tracheophyta</taxon>
        <taxon>Spermatophyta</taxon>
        <taxon>Magnoliopsida</taxon>
        <taxon>eudicotyledons</taxon>
        <taxon>Gunneridae</taxon>
        <taxon>Pentapetalae</taxon>
        <taxon>rosids</taxon>
        <taxon>fabids</taxon>
        <taxon>Fabales</taxon>
        <taxon>Fabaceae</taxon>
        <taxon>Papilionoideae</taxon>
        <taxon>50 kb inversion clade</taxon>
        <taxon>dalbergioids sensu lato</taxon>
        <taxon>Dalbergieae</taxon>
        <taxon>Pterocarpus clade</taxon>
        <taxon>Arachis</taxon>
    </lineage>
</organism>
<proteinExistence type="predicted"/>
<sequence>MAIRWLSSSTGSGITALILQGRSLPLVFAEVVVSSSFSPLWAHPPPSCTVSSPSNFAMAPLVVAQPTTAFVKRVRWLWWWAIQPLRCYSAALDGNFLLSSARAVSSKCTKCRSRLLESLMIVDLAVVTVLRSYNETAFLVWEGYKFQYQDELAKLVVSLECFFRFDVLAQTSRDTKETLLKVTRILSVVRKLPLARTESATGSASDLDSMPLESDVCGTLPLQLNDEKERELDSTEESAELECLAKPILEDIASLVQKGSQRQKYIKGIKTCKASMKEVGD</sequence>
<keyword evidence="2" id="KW-1185">Reference proteome</keyword>
<dbReference type="EMBL" id="SDMP01000010">
    <property type="protein sequence ID" value="RYR34153.1"/>
    <property type="molecule type" value="Genomic_DNA"/>
</dbReference>
<name>A0A445B663_ARAHY</name>
<protein>
    <submittedName>
        <fullName evidence="1">Uncharacterized protein</fullName>
    </submittedName>
</protein>
<comment type="caution">
    <text evidence="1">The sequence shown here is derived from an EMBL/GenBank/DDBJ whole genome shotgun (WGS) entry which is preliminary data.</text>
</comment>
<accession>A0A445B663</accession>
<dbReference type="Proteomes" id="UP000289738">
    <property type="component" value="Chromosome A10"/>
</dbReference>
<gene>
    <name evidence="1" type="ORF">Ahy_A10g048880</name>
</gene>
<evidence type="ECO:0000313" key="2">
    <source>
        <dbReference type="Proteomes" id="UP000289738"/>
    </source>
</evidence>
<reference evidence="1 2" key="1">
    <citation type="submission" date="2019-01" db="EMBL/GenBank/DDBJ databases">
        <title>Sequencing of cultivated peanut Arachis hypogaea provides insights into genome evolution and oil improvement.</title>
        <authorList>
            <person name="Chen X."/>
        </authorList>
    </citation>
    <scope>NUCLEOTIDE SEQUENCE [LARGE SCALE GENOMIC DNA]</scope>
    <source>
        <strain evidence="2">cv. Fuhuasheng</strain>
        <tissue evidence="1">Leaves</tissue>
    </source>
</reference>
<dbReference type="AlphaFoldDB" id="A0A445B663"/>
<evidence type="ECO:0000313" key="1">
    <source>
        <dbReference type="EMBL" id="RYR34153.1"/>
    </source>
</evidence>